<feature type="region of interest" description="Disordered" evidence="19">
    <location>
        <begin position="405"/>
        <end position="488"/>
    </location>
</feature>
<evidence type="ECO:0000259" key="20">
    <source>
        <dbReference type="PROSITE" id="PS50002"/>
    </source>
</evidence>
<feature type="region of interest" description="Disordered" evidence="19">
    <location>
        <begin position="133"/>
        <end position="174"/>
    </location>
</feature>
<dbReference type="PRINTS" id="PR01628">
    <property type="entry name" value="LCACHANNELB2"/>
</dbReference>
<dbReference type="InterPro" id="IPR027417">
    <property type="entry name" value="P-loop_NTPase"/>
</dbReference>
<dbReference type="InterPro" id="IPR000584">
    <property type="entry name" value="VDCC_L_bsu"/>
</dbReference>
<dbReference type="PANTHER" id="PTHR11824">
    <property type="entry name" value="VOLTAGE-DEPENDENT CALCIUM CHANNEL BETA SUBUNIT"/>
    <property type="match status" value="1"/>
</dbReference>
<dbReference type="GO" id="GO:0042383">
    <property type="term" value="C:sarcolemma"/>
    <property type="evidence" value="ECO:0007669"/>
    <property type="project" value="UniProtKB-SubCell"/>
</dbReference>
<feature type="region of interest" description="Disordered" evidence="19">
    <location>
        <begin position="17"/>
        <end position="41"/>
    </location>
</feature>
<feature type="compositionally biased region" description="Low complexity" evidence="19">
    <location>
        <begin position="140"/>
        <end position="152"/>
    </location>
</feature>
<accession>A0A2K6FVG1</accession>
<dbReference type="SMART" id="SM00072">
    <property type="entry name" value="GuKc"/>
    <property type="match status" value="1"/>
</dbReference>
<evidence type="ECO:0000256" key="18">
    <source>
        <dbReference type="PROSITE-ProRule" id="PRU00192"/>
    </source>
</evidence>
<feature type="compositionally biased region" description="Polar residues" evidence="19">
    <location>
        <begin position="158"/>
        <end position="168"/>
    </location>
</feature>
<dbReference type="SUPFAM" id="SSF50044">
    <property type="entry name" value="SH3-domain"/>
    <property type="match status" value="1"/>
</dbReference>
<evidence type="ECO:0000256" key="9">
    <source>
        <dbReference type="ARBA" id="ARBA00022673"/>
    </source>
</evidence>
<feature type="domain" description="SH3" evidence="20">
    <location>
        <begin position="57"/>
        <end position="126"/>
    </location>
</feature>
<keyword evidence="5" id="KW-0813">Transport</keyword>
<dbReference type="Proteomes" id="UP000233160">
    <property type="component" value="Unassembled WGS sequence"/>
</dbReference>
<gene>
    <name evidence="21" type="primary">CACNB2</name>
</gene>
<feature type="compositionally biased region" description="Basic and acidic residues" evidence="19">
    <location>
        <begin position="529"/>
        <end position="542"/>
    </location>
</feature>
<comment type="subcellular location">
    <subcellularLocation>
        <location evidence="1">Cell membrane</location>
        <location evidence="1">Sarcolemma</location>
        <topology evidence="1">Peripheral membrane protein</topology>
        <orientation evidence="1">Cytoplasmic side</orientation>
    </subcellularLocation>
</comment>
<reference evidence="21" key="1">
    <citation type="submission" date="2025-08" db="UniProtKB">
        <authorList>
            <consortium name="Ensembl"/>
        </authorList>
    </citation>
    <scope>IDENTIFICATION</scope>
</reference>
<dbReference type="InterPro" id="IPR035605">
    <property type="entry name" value="CACNB2_SH3"/>
</dbReference>
<dbReference type="Gene3D" id="2.30.30.40">
    <property type="entry name" value="SH3 Domains"/>
    <property type="match status" value="1"/>
</dbReference>
<feature type="compositionally biased region" description="Basic and acidic residues" evidence="19">
    <location>
        <begin position="551"/>
        <end position="579"/>
    </location>
</feature>
<keyword evidence="12" id="KW-0406">Ion transport</keyword>
<feature type="compositionally biased region" description="Polar residues" evidence="19">
    <location>
        <begin position="19"/>
        <end position="28"/>
    </location>
</feature>
<dbReference type="GeneTree" id="ENSGT00950000182837"/>
<keyword evidence="10" id="KW-0106">Calcium</keyword>
<dbReference type="FunFam" id="3.40.50.300:FF:000023">
    <property type="entry name" value="Voltage-dependent L-type calcium channel subunit beta-2"/>
    <property type="match status" value="1"/>
</dbReference>
<dbReference type="InterPro" id="IPR036028">
    <property type="entry name" value="SH3-like_dom_sf"/>
</dbReference>
<evidence type="ECO:0000256" key="8">
    <source>
        <dbReference type="ARBA" id="ARBA00022568"/>
    </source>
</evidence>
<keyword evidence="14" id="KW-0407">Ion channel</keyword>
<dbReference type="Ensembl" id="ENSPCOT00000028609.1">
    <property type="protein sequence ID" value="ENSPCOP00000017970.1"/>
    <property type="gene ID" value="ENSPCOG00000020808.1"/>
</dbReference>
<feature type="region of interest" description="Disordered" evidence="19">
    <location>
        <begin position="503"/>
        <end position="579"/>
    </location>
</feature>
<evidence type="ECO:0000256" key="1">
    <source>
        <dbReference type="ARBA" id="ARBA00004278"/>
    </source>
</evidence>
<proteinExistence type="inferred from homology"/>
<evidence type="ECO:0000256" key="3">
    <source>
        <dbReference type="ARBA" id="ARBA00019005"/>
    </source>
</evidence>
<evidence type="ECO:0000313" key="22">
    <source>
        <dbReference type="Proteomes" id="UP000233160"/>
    </source>
</evidence>
<dbReference type="SUPFAM" id="SSF52540">
    <property type="entry name" value="P-loop containing nucleoside triphosphate hydrolases"/>
    <property type="match status" value="1"/>
</dbReference>
<evidence type="ECO:0000256" key="6">
    <source>
        <dbReference type="ARBA" id="ARBA00022475"/>
    </source>
</evidence>
<organism evidence="21 22">
    <name type="scientific">Propithecus coquereli</name>
    <name type="common">Coquerel's sifaka</name>
    <name type="synonym">Propithecus verreauxi coquereli</name>
    <dbReference type="NCBI Taxonomy" id="379532"/>
    <lineage>
        <taxon>Eukaryota</taxon>
        <taxon>Metazoa</taxon>
        <taxon>Chordata</taxon>
        <taxon>Craniata</taxon>
        <taxon>Vertebrata</taxon>
        <taxon>Euteleostomi</taxon>
        <taxon>Mammalia</taxon>
        <taxon>Eutheria</taxon>
        <taxon>Euarchontoglires</taxon>
        <taxon>Primates</taxon>
        <taxon>Strepsirrhini</taxon>
        <taxon>Lemuriformes</taxon>
        <taxon>Indriidae</taxon>
        <taxon>Propithecus</taxon>
    </lineage>
</organism>
<evidence type="ECO:0000256" key="12">
    <source>
        <dbReference type="ARBA" id="ARBA00023065"/>
    </source>
</evidence>
<dbReference type="InterPro" id="IPR001452">
    <property type="entry name" value="SH3_domain"/>
</dbReference>
<dbReference type="GO" id="GO:0005245">
    <property type="term" value="F:voltage-gated calcium channel activity"/>
    <property type="evidence" value="ECO:0007669"/>
    <property type="project" value="InterPro"/>
</dbReference>
<evidence type="ECO:0000256" key="17">
    <source>
        <dbReference type="ARBA" id="ARBA00046619"/>
    </source>
</evidence>
<evidence type="ECO:0000256" key="10">
    <source>
        <dbReference type="ARBA" id="ARBA00022837"/>
    </source>
</evidence>
<evidence type="ECO:0000313" key="21">
    <source>
        <dbReference type="Ensembl" id="ENSPCOP00000017970.1"/>
    </source>
</evidence>
<evidence type="ECO:0000256" key="16">
    <source>
        <dbReference type="ARBA" id="ARBA00046042"/>
    </source>
</evidence>
<dbReference type="InterPro" id="IPR008145">
    <property type="entry name" value="GK/Ca_channel_bsu"/>
</dbReference>
<evidence type="ECO:0000256" key="7">
    <source>
        <dbReference type="ARBA" id="ARBA00022553"/>
    </source>
</evidence>
<evidence type="ECO:0000256" key="5">
    <source>
        <dbReference type="ARBA" id="ARBA00022448"/>
    </source>
</evidence>
<keyword evidence="4 18" id="KW-0728">SH3 domain</keyword>
<keyword evidence="9" id="KW-0107">Calcium channel</keyword>
<feature type="compositionally biased region" description="Basic and acidic residues" evidence="19">
    <location>
        <begin position="479"/>
        <end position="488"/>
    </location>
</feature>
<dbReference type="Pfam" id="PF00625">
    <property type="entry name" value="Guanylate_kin"/>
    <property type="match status" value="1"/>
</dbReference>
<keyword evidence="13" id="KW-0472">Membrane</keyword>
<dbReference type="GO" id="GO:0005891">
    <property type="term" value="C:voltage-gated calcium channel complex"/>
    <property type="evidence" value="ECO:0007669"/>
    <property type="project" value="InterPro"/>
</dbReference>
<dbReference type="PROSITE" id="PS50002">
    <property type="entry name" value="SH3"/>
    <property type="match status" value="1"/>
</dbReference>
<comment type="function">
    <text evidence="16">Beta subunit of voltage-dependent calcium channels which contributes to the function of the calcium channel by increasing peak calcium current. Plays a role in shifting voltage dependencies of activation and inactivation of the channel. May modulate G protein inhibition. May contribute to beta-adrenergic augmentation of Ca(2+) influx in cardiomyocytes, thereby regulating increases in heart rate and contractile force. Involved in membrane targeting of the alpha-1 subunit CACNA1C.</text>
</comment>
<keyword evidence="8" id="KW-0109">Calcium transport</keyword>
<comment type="similarity">
    <text evidence="2">Belongs to the calcium channel beta subunit family.</text>
</comment>
<evidence type="ECO:0000256" key="19">
    <source>
        <dbReference type="SAM" id="MobiDB-lite"/>
    </source>
</evidence>
<evidence type="ECO:0000256" key="15">
    <source>
        <dbReference type="ARBA" id="ARBA00030521"/>
    </source>
</evidence>
<evidence type="ECO:0000256" key="14">
    <source>
        <dbReference type="ARBA" id="ARBA00023303"/>
    </source>
</evidence>
<keyword evidence="11" id="KW-0851">Voltage-gated channel</keyword>
<comment type="subunit">
    <text evidence="17">Component of a calcium channel complex consisting of a pore-forming alpha subunit (CACNA1S) and the ancillary subunits CACNB1 or CACNB2, CACNG1 and CACNA2D1. The channel complex contains alpha, beta, gamma and delta subunits in a 1:1:1:1 ratio, i.e. it contains either CACNB1 or CACNB2. Interacts with CACNA1C. Interacts with RRAD; interaction may be involved in beta-adrenergic regulation of heart rate and contractile force. Interaction with RRAD regulates the trafficking of CACNA1C to the cell membrane. Interacts with TMIGD2. Interacts with CAMK2D. Interacts with CBARP. Interacts with CAMK2A.</text>
</comment>
<dbReference type="FunFam" id="2.30.30.40:FF:000015">
    <property type="entry name" value="Voltage-dependent L-type calcium channel subunit beta-2"/>
    <property type="match status" value="1"/>
</dbReference>
<evidence type="ECO:0000256" key="2">
    <source>
        <dbReference type="ARBA" id="ARBA00010836"/>
    </source>
</evidence>
<keyword evidence="22" id="KW-1185">Reference proteome</keyword>
<reference evidence="21" key="2">
    <citation type="submission" date="2025-09" db="UniProtKB">
        <authorList>
            <consortium name="Ensembl"/>
        </authorList>
    </citation>
    <scope>IDENTIFICATION</scope>
</reference>
<name>A0A2K6FVG1_PROCO</name>
<evidence type="ECO:0000256" key="13">
    <source>
        <dbReference type="ARBA" id="ARBA00023136"/>
    </source>
</evidence>
<dbReference type="Pfam" id="PF12052">
    <property type="entry name" value="VGCC_beta4Aa_N"/>
    <property type="match status" value="1"/>
</dbReference>
<dbReference type="InterPro" id="IPR005444">
    <property type="entry name" value="VDCC_L_b2su"/>
</dbReference>
<protein>
    <recommendedName>
        <fullName evidence="3">Voltage-dependent L-type calcium channel subunit beta-2</fullName>
    </recommendedName>
    <alternativeName>
        <fullName evidence="15">Calcium channel voltage-dependent subunit beta 2</fullName>
    </alternativeName>
</protein>
<keyword evidence="6" id="KW-1003">Cell membrane</keyword>
<evidence type="ECO:0000256" key="4">
    <source>
        <dbReference type="ARBA" id="ARBA00022443"/>
    </source>
</evidence>
<sequence length="579" mass="65752">KMCCWKMERMSYSFVGEDSYTSRPSDSDVSLEEDREAVRREAERQAQAQLEKAKTKPVAFAVRTNVSYSTAHEDDVPVPGMAISFEAKDFLHVKEKFNNDWWIGRLVKEGCEIGFIPSPVKLENMRLQHEQRAKQGKFYSSKSGGNSSSSLGDIVPSSRKSTPPSSGAKSADEQDQWKTAGLFWRFTTEHTPPYDVVPSMRPVVLVGPSLKGYEVTDMMQKALFDFLKHRFEGRISITRVTADISLAKRSVLNNPSKHAIIERSNTRSSLAEVQSEIERIFELARTLQLVVLDADTINHPAQLSKTSLAPIIVYVKISSPKVLQRLIKSRGKSQAKHLNVQMVAADKLAQCPPELFDVILDENQLEDACEHLADYLEAYWKATHPPSSNLPNPLLSRTLATSTLPLSPTLASNSQSSQGEQRTDRSAPIRSASQAEEEPCLEPVKKSQHRSSSSAPHHNHRSGTSRGLSRQETFDSETQESRDSAYVEPKEDYPHEHVDHYASHRDHNHRDETHGSSDHRHREPRHRSRDVEREQDHNECNKQRSRHKSKDRYCDKDGEVISKKRNEAGEWNRDVYIRQ</sequence>
<dbReference type="Gene3D" id="3.40.50.300">
    <property type="entry name" value="P-loop containing nucleotide triphosphate hydrolases"/>
    <property type="match status" value="1"/>
</dbReference>
<evidence type="ECO:0000256" key="11">
    <source>
        <dbReference type="ARBA" id="ARBA00022882"/>
    </source>
</evidence>
<keyword evidence="7" id="KW-0597">Phosphoprotein</keyword>
<dbReference type="InterPro" id="IPR046937">
    <property type="entry name" value="CAB1-4_N_A-dom"/>
</dbReference>
<dbReference type="CDD" id="cd12040">
    <property type="entry name" value="SH3_CACNB2"/>
    <property type="match status" value="1"/>
</dbReference>
<dbReference type="PRINTS" id="PR01626">
    <property type="entry name" value="LCACHANNELB"/>
</dbReference>
<feature type="compositionally biased region" description="Basic and acidic residues" evidence="19">
    <location>
        <begin position="503"/>
        <end position="521"/>
    </location>
</feature>
<dbReference type="AlphaFoldDB" id="A0A2K6FVG1"/>